<feature type="region of interest" description="Disordered" evidence="1">
    <location>
        <begin position="265"/>
        <end position="290"/>
    </location>
</feature>
<dbReference type="RefSeq" id="WP_245603813.1">
    <property type="nucleotide sequence ID" value="NZ_AWSA01000044.1"/>
</dbReference>
<dbReference type="PATRIC" id="fig|1386089.3.peg.3381"/>
<sequence length="451" mass="48582">MPARRPVGRGVWAELDPDAALWVDPLRVTSVDPETLDLDGADAGWVPDGPGEPGRPEPVGVMVEAVVGMHLTRHAEDELVAAAEHVASLRADHDVMLVNVLAELEARGAEPPGGLSRVDWLRAHDPGLTAAAARAFVTVARAVNEPRWAVLRTRVSMQHVSVAKAAQIVGFHERTHLVADPVELDEAIDDLTAQAPVLRAEELARLVRHHTEQITPPPDHDRIDEGRRQARGLWFAQPNATGMVRMHGLLDPEAAAVIRSAVDPLSRPCPSVDERGRTLEPDPRSPAKRRADALVEVVARGVSSPDGVSTTDKAKVVVTIDHDVLTGRLEGAGVTASGDVLSAATVRRLACDAAIVPMVLGSESEPLDVGREKRLVTRGLRLALITRDRGCTFPGCSIPAQWTDAHHNQPWFLGGTTSLLTTTLLCRRHHTHVHQHGLVAAITAAHVTWHV</sequence>
<evidence type="ECO:0000256" key="1">
    <source>
        <dbReference type="SAM" id="MobiDB-lite"/>
    </source>
</evidence>
<protein>
    <recommendedName>
        <fullName evidence="2">HNH nuclease domain-containing protein</fullName>
    </recommendedName>
</protein>
<dbReference type="Pfam" id="PF02720">
    <property type="entry name" value="DUF222"/>
    <property type="match status" value="1"/>
</dbReference>
<dbReference type="eggNOG" id="COG1403">
    <property type="taxonomic scope" value="Bacteria"/>
</dbReference>
<dbReference type="AlphaFoldDB" id="W9G964"/>
<feature type="domain" description="HNH nuclease" evidence="2">
    <location>
        <begin position="379"/>
        <end position="431"/>
    </location>
</feature>
<evidence type="ECO:0000259" key="2">
    <source>
        <dbReference type="SMART" id="SM00507"/>
    </source>
</evidence>
<keyword evidence="4" id="KW-1185">Reference proteome</keyword>
<organism evidence="3 4">
    <name type="scientific">Intrasporangium oryzae NRRL B-24470</name>
    <dbReference type="NCBI Taxonomy" id="1386089"/>
    <lineage>
        <taxon>Bacteria</taxon>
        <taxon>Bacillati</taxon>
        <taxon>Actinomycetota</taxon>
        <taxon>Actinomycetes</taxon>
        <taxon>Micrococcales</taxon>
        <taxon>Intrasporangiaceae</taxon>
        <taxon>Intrasporangium</taxon>
    </lineage>
</organism>
<evidence type="ECO:0000313" key="4">
    <source>
        <dbReference type="Proteomes" id="UP000019489"/>
    </source>
</evidence>
<feature type="compositionally biased region" description="Basic and acidic residues" evidence="1">
    <location>
        <begin position="272"/>
        <end position="290"/>
    </location>
</feature>
<evidence type="ECO:0000313" key="3">
    <source>
        <dbReference type="EMBL" id="EWT00404.1"/>
    </source>
</evidence>
<name>W9G964_9MICO</name>
<dbReference type="InterPro" id="IPR003870">
    <property type="entry name" value="DUF222"/>
</dbReference>
<dbReference type="Proteomes" id="UP000019489">
    <property type="component" value="Unassembled WGS sequence"/>
</dbReference>
<dbReference type="STRING" id="1386089.N865_15915"/>
<dbReference type="InterPro" id="IPR003615">
    <property type="entry name" value="HNH_nuc"/>
</dbReference>
<accession>W9G964</accession>
<comment type="caution">
    <text evidence="3">The sequence shown here is derived from an EMBL/GenBank/DDBJ whole genome shotgun (WGS) entry which is preliminary data.</text>
</comment>
<dbReference type="EMBL" id="AWSA01000044">
    <property type="protein sequence ID" value="EWT00404.1"/>
    <property type="molecule type" value="Genomic_DNA"/>
</dbReference>
<gene>
    <name evidence="3" type="ORF">N865_15915</name>
</gene>
<proteinExistence type="predicted"/>
<dbReference type="SMART" id="SM00507">
    <property type="entry name" value="HNHc"/>
    <property type="match status" value="1"/>
</dbReference>
<reference evidence="3 4" key="1">
    <citation type="submission" date="2013-08" db="EMBL/GenBank/DDBJ databases">
        <title>Intrasporangium oryzae NRRL B-24470.</title>
        <authorList>
            <person name="Liu H."/>
            <person name="Wang G."/>
        </authorList>
    </citation>
    <scope>NUCLEOTIDE SEQUENCE [LARGE SCALE GENOMIC DNA]</scope>
    <source>
        <strain evidence="3 4">NRRL B-24470</strain>
    </source>
</reference>